<keyword evidence="3" id="KW-1185">Reference proteome</keyword>
<dbReference type="GO" id="GO:0007283">
    <property type="term" value="P:spermatogenesis"/>
    <property type="evidence" value="ECO:0007669"/>
    <property type="project" value="InterPro"/>
</dbReference>
<dbReference type="GO" id="GO:0051308">
    <property type="term" value="P:male meiosis chromosome separation"/>
    <property type="evidence" value="ECO:0007669"/>
    <property type="project" value="TreeGrafter"/>
</dbReference>
<evidence type="ECO:0000313" key="3">
    <source>
        <dbReference type="Proteomes" id="UP001228049"/>
    </source>
</evidence>
<evidence type="ECO:0000256" key="1">
    <source>
        <dbReference type="SAM" id="MobiDB-lite"/>
    </source>
</evidence>
<dbReference type="PANTHER" id="PTHR28642">
    <property type="entry name" value="MEIOSIS 1 ARREST PROTEIN"/>
    <property type="match status" value="1"/>
</dbReference>
<feature type="compositionally biased region" description="Basic and acidic residues" evidence="1">
    <location>
        <begin position="179"/>
        <end position="227"/>
    </location>
</feature>
<evidence type="ECO:0000313" key="2">
    <source>
        <dbReference type="EMBL" id="KAK1890088.1"/>
    </source>
</evidence>
<dbReference type="EMBL" id="JASDAP010000016">
    <property type="protein sequence ID" value="KAK1890088.1"/>
    <property type="molecule type" value="Genomic_DNA"/>
</dbReference>
<accession>A0AAD9F288</accession>
<reference evidence="2" key="1">
    <citation type="submission" date="2023-04" db="EMBL/GenBank/DDBJ databases">
        <title>Chromosome-level genome of Chaenocephalus aceratus.</title>
        <authorList>
            <person name="Park H."/>
        </authorList>
    </citation>
    <scope>NUCLEOTIDE SEQUENCE</scope>
    <source>
        <strain evidence="2">DE</strain>
        <tissue evidence="2">Muscle</tissue>
    </source>
</reference>
<sequence length="227" mass="25637">MSMDNRKRPVVSSTSGNSVYWSSSFTRQPARILIVEALPPWWSETCMVLCDALENFLSLACSLDGPCRIPLLSLYAISRQQECLLPFVQVRGNLARLRSCVEELSLQQFKQYIRQTGTGIQASNNISVEVTVVTSQPGRGVVRQLEKGLKDADLVSLKRLLVVQIYSAAEWGQDNPSPEDTHTETEDLNDKVEVKAEQRRAEGTTPAFEKRETKKCCKRAEWRESDR</sequence>
<comment type="caution">
    <text evidence="2">The sequence shown here is derived from an EMBL/GenBank/DDBJ whole genome shotgun (WGS) entry which is preliminary data.</text>
</comment>
<organism evidence="2 3">
    <name type="scientific">Dissostichus eleginoides</name>
    <name type="common">Patagonian toothfish</name>
    <name type="synonym">Dissostichus amissus</name>
    <dbReference type="NCBI Taxonomy" id="100907"/>
    <lineage>
        <taxon>Eukaryota</taxon>
        <taxon>Metazoa</taxon>
        <taxon>Chordata</taxon>
        <taxon>Craniata</taxon>
        <taxon>Vertebrata</taxon>
        <taxon>Euteleostomi</taxon>
        <taxon>Actinopterygii</taxon>
        <taxon>Neopterygii</taxon>
        <taxon>Teleostei</taxon>
        <taxon>Neoteleostei</taxon>
        <taxon>Acanthomorphata</taxon>
        <taxon>Eupercaria</taxon>
        <taxon>Perciformes</taxon>
        <taxon>Notothenioidei</taxon>
        <taxon>Nototheniidae</taxon>
        <taxon>Dissostichus</taxon>
    </lineage>
</organism>
<name>A0AAD9F288_DISEL</name>
<proteinExistence type="predicted"/>
<dbReference type="Proteomes" id="UP001228049">
    <property type="component" value="Unassembled WGS sequence"/>
</dbReference>
<gene>
    <name evidence="2" type="ORF">KUDE01_014761</name>
</gene>
<feature type="region of interest" description="Disordered" evidence="1">
    <location>
        <begin position="172"/>
        <end position="227"/>
    </location>
</feature>
<dbReference type="AlphaFoldDB" id="A0AAD9F288"/>
<dbReference type="PANTHER" id="PTHR28642:SF1">
    <property type="entry name" value="MEIOSIS 1 ARREST PROTEIN"/>
    <property type="match status" value="1"/>
</dbReference>
<dbReference type="InterPro" id="IPR033587">
    <property type="entry name" value="M1AP"/>
</dbReference>
<dbReference type="GO" id="GO:0007127">
    <property type="term" value="P:meiosis I"/>
    <property type="evidence" value="ECO:0007669"/>
    <property type="project" value="InterPro"/>
</dbReference>
<protein>
    <submittedName>
        <fullName evidence="2">Meiosis 1 arrest protein</fullName>
    </submittedName>
</protein>